<gene>
    <name evidence="3" type="ORF">HUK45_00430</name>
</gene>
<protein>
    <recommendedName>
        <fullName evidence="5">ECF transporter S component</fullName>
    </recommendedName>
</protein>
<dbReference type="RefSeq" id="WP_191910595.1">
    <property type="nucleotide sequence ID" value="NZ_JABUXR010000001.1"/>
</dbReference>
<evidence type="ECO:0000256" key="2">
    <source>
        <dbReference type="SAM" id="Phobius"/>
    </source>
</evidence>
<evidence type="ECO:0008006" key="5">
    <source>
        <dbReference type="Google" id="ProtNLM"/>
    </source>
</evidence>
<feature type="compositionally biased region" description="Polar residues" evidence="1">
    <location>
        <begin position="192"/>
        <end position="202"/>
    </location>
</feature>
<reference evidence="3 4" key="1">
    <citation type="submission" date="2020-06" db="EMBL/GenBank/DDBJ databases">
        <title>Limosilactobacillus sp. nov.</title>
        <authorList>
            <person name="Ksiezarek M."/>
            <person name="Goncalves Ribeiro T."/>
            <person name="Rocha J."/>
            <person name="Grosso F."/>
            <person name="Peixe L."/>
        </authorList>
    </citation>
    <scope>NUCLEOTIDE SEQUENCE [LARGE SCALE GENOMIC DNA]</scope>
    <source>
        <strain evidence="4">c9Ua_26_M</strain>
    </source>
</reference>
<feature type="transmembrane region" description="Helical" evidence="2">
    <location>
        <begin position="55"/>
        <end position="81"/>
    </location>
</feature>
<proteinExistence type="predicted"/>
<keyword evidence="2" id="KW-1133">Transmembrane helix</keyword>
<sequence>MATRYRKEAFTMMKRVRLFHVIVWLVILLAICLLSPLNLHGVLPSGTIIAPVTSLLAIAAIPLLGMLNSALLMVVSQLILLGFNQSDWETVVVTALATLFSGWVVRWQQATSQELRHQQMITIGISSGLIILVLLELAYLIVGWRLTGSSNGMIEIARLALPTSLLTGLCYAFLVPPISILLLRLGKKWLPSSTNHESSNDSVIIDMGKKQKKKDQDNQK</sequence>
<dbReference type="Proteomes" id="UP000645007">
    <property type="component" value="Unassembled WGS sequence"/>
</dbReference>
<comment type="caution">
    <text evidence="3">The sequence shown here is derived from an EMBL/GenBank/DDBJ whole genome shotgun (WGS) entry which is preliminary data.</text>
</comment>
<evidence type="ECO:0000313" key="3">
    <source>
        <dbReference type="EMBL" id="MBD8084748.1"/>
    </source>
</evidence>
<evidence type="ECO:0000313" key="4">
    <source>
        <dbReference type="Proteomes" id="UP000645007"/>
    </source>
</evidence>
<feature type="region of interest" description="Disordered" evidence="1">
    <location>
        <begin position="192"/>
        <end position="220"/>
    </location>
</feature>
<dbReference type="EMBL" id="JABUXR010000001">
    <property type="protein sequence ID" value="MBD8084748.1"/>
    <property type="molecule type" value="Genomic_DNA"/>
</dbReference>
<evidence type="ECO:0000256" key="1">
    <source>
        <dbReference type="SAM" id="MobiDB-lite"/>
    </source>
</evidence>
<name>A0ABR8ZIW3_9LACO</name>
<feature type="transmembrane region" description="Helical" evidence="2">
    <location>
        <begin position="159"/>
        <end position="183"/>
    </location>
</feature>
<organism evidence="3 4">
    <name type="scientific">Limosilactobacillus urinaemulieris</name>
    <dbReference type="NCBI Taxonomy" id="2742600"/>
    <lineage>
        <taxon>Bacteria</taxon>
        <taxon>Bacillati</taxon>
        <taxon>Bacillota</taxon>
        <taxon>Bacilli</taxon>
        <taxon>Lactobacillales</taxon>
        <taxon>Lactobacillaceae</taxon>
        <taxon>Limosilactobacillus</taxon>
    </lineage>
</organism>
<keyword evidence="2" id="KW-0472">Membrane</keyword>
<feature type="transmembrane region" description="Helical" evidence="2">
    <location>
        <begin position="88"/>
        <end position="105"/>
    </location>
</feature>
<feature type="transmembrane region" description="Helical" evidence="2">
    <location>
        <begin position="21"/>
        <end position="43"/>
    </location>
</feature>
<accession>A0ABR8ZIW3</accession>
<keyword evidence="4" id="KW-1185">Reference proteome</keyword>
<feature type="transmembrane region" description="Helical" evidence="2">
    <location>
        <begin position="125"/>
        <end position="147"/>
    </location>
</feature>
<keyword evidence="2" id="KW-0812">Transmembrane</keyword>